<dbReference type="EMBL" id="BHYM01000093">
    <property type="protein sequence ID" value="GCE44340.1"/>
    <property type="molecule type" value="Genomic_DNA"/>
</dbReference>
<dbReference type="Proteomes" id="UP000287519">
    <property type="component" value="Unassembled WGS sequence"/>
</dbReference>
<evidence type="ECO:0000256" key="1">
    <source>
        <dbReference type="SAM" id="MobiDB-lite"/>
    </source>
</evidence>
<keyword evidence="3" id="KW-1185">Reference proteome</keyword>
<dbReference type="AlphaFoldDB" id="A0A402CL24"/>
<organism evidence="2 3">
    <name type="scientific">Rhodococcus wratislaviensis</name>
    <name type="common">Tsukamurella wratislaviensis</name>
    <dbReference type="NCBI Taxonomy" id="44752"/>
    <lineage>
        <taxon>Bacteria</taxon>
        <taxon>Bacillati</taxon>
        <taxon>Actinomycetota</taxon>
        <taxon>Actinomycetes</taxon>
        <taxon>Mycobacteriales</taxon>
        <taxon>Nocardiaceae</taxon>
        <taxon>Rhodococcus</taxon>
    </lineage>
</organism>
<evidence type="ECO:0000313" key="3">
    <source>
        <dbReference type="Proteomes" id="UP000287519"/>
    </source>
</evidence>
<gene>
    <name evidence="2" type="ORF">Rhow_008761</name>
</gene>
<proteinExistence type="predicted"/>
<reference evidence="2 3" key="1">
    <citation type="submission" date="2018-11" db="EMBL/GenBank/DDBJ databases">
        <title>Microbial catabolism of amino acid.</title>
        <authorList>
            <person name="Hibi M."/>
            <person name="Ogawa J."/>
        </authorList>
    </citation>
    <scope>NUCLEOTIDE SEQUENCE [LARGE SCALE GENOMIC DNA]</scope>
    <source>
        <strain evidence="2 3">C31-06</strain>
    </source>
</reference>
<name>A0A402CL24_RHOWR</name>
<protein>
    <submittedName>
        <fullName evidence="2">Uncharacterized protein</fullName>
    </submittedName>
</protein>
<feature type="compositionally biased region" description="Basic and acidic residues" evidence="1">
    <location>
        <begin position="156"/>
        <end position="170"/>
    </location>
</feature>
<evidence type="ECO:0000313" key="2">
    <source>
        <dbReference type="EMBL" id="GCE44340.1"/>
    </source>
</evidence>
<accession>A0A402CL24</accession>
<feature type="region of interest" description="Disordered" evidence="1">
    <location>
        <begin position="112"/>
        <end position="170"/>
    </location>
</feature>
<comment type="caution">
    <text evidence="2">The sequence shown here is derived from an EMBL/GenBank/DDBJ whole genome shotgun (WGS) entry which is preliminary data.</text>
</comment>
<sequence length="170" mass="19619">MQVHRPLRTMEVRDFTRRGFAAINERWCVQRWMVAFERALLLLHVGSTIQFTIENLGQFCKHFRSSILVPLTMRDRVGCDDRPRPGSDGQIAYQGVFLPPVEMADAEWITHGRPQPCYPQPPSQAPRNTPLAERLPLPVVASDQRPHAGRRHGQARRHENPRDHQVFSSR</sequence>